<dbReference type="UniPathway" id="UPA00545">
    <property type="reaction ID" value="UER00823"/>
</dbReference>
<keyword evidence="5" id="KW-0964">Secreted</keyword>
<evidence type="ECO:0000256" key="2">
    <source>
        <dbReference type="ARBA" id="ARBA00005184"/>
    </source>
</evidence>
<evidence type="ECO:0000256" key="6">
    <source>
        <dbReference type="ARBA" id="ARBA00022801"/>
    </source>
</evidence>
<dbReference type="KEGG" id="mcha:111023271"/>
<evidence type="ECO:0000256" key="8">
    <source>
        <dbReference type="ARBA" id="ARBA00047928"/>
    </source>
</evidence>
<dbReference type="GeneID" id="111023271"/>
<comment type="catalytic activity">
    <reaction evidence="8 10">
        <text>[(1-&gt;4)-alpha-D-galacturonosyl methyl ester](n) + n H2O = [(1-&gt;4)-alpha-D-galacturonosyl](n) + n methanol + n H(+)</text>
        <dbReference type="Rhea" id="RHEA:22380"/>
        <dbReference type="Rhea" id="RHEA-COMP:14570"/>
        <dbReference type="Rhea" id="RHEA-COMP:14573"/>
        <dbReference type="ChEBI" id="CHEBI:15377"/>
        <dbReference type="ChEBI" id="CHEBI:15378"/>
        <dbReference type="ChEBI" id="CHEBI:17790"/>
        <dbReference type="ChEBI" id="CHEBI:140522"/>
        <dbReference type="ChEBI" id="CHEBI:140523"/>
        <dbReference type="EC" id="3.1.1.11"/>
    </reaction>
</comment>
<evidence type="ECO:0000256" key="5">
    <source>
        <dbReference type="ARBA" id="ARBA00022512"/>
    </source>
</evidence>
<feature type="domain" description="Pectinesterase catalytic" evidence="11">
    <location>
        <begin position="18"/>
        <end position="205"/>
    </location>
</feature>
<reference evidence="13" key="1">
    <citation type="submission" date="2025-08" db="UniProtKB">
        <authorList>
            <consortium name="RefSeq"/>
        </authorList>
    </citation>
    <scope>IDENTIFICATION</scope>
    <source>
        <strain evidence="13">OHB3-1</strain>
    </source>
</reference>
<comment type="subcellular location">
    <subcellularLocation>
        <location evidence="1">Secreted</location>
        <location evidence="1">Cell wall</location>
    </subcellularLocation>
</comment>
<dbReference type="SUPFAM" id="SSF51126">
    <property type="entry name" value="Pectin lyase-like"/>
    <property type="match status" value="1"/>
</dbReference>
<comment type="pathway">
    <text evidence="2 10">Glycan metabolism; pectin degradation; 2-dehydro-3-deoxy-D-gluconate from pectin: step 1/5.</text>
</comment>
<dbReference type="InterPro" id="IPR012334">
    <property type="entry name" value="Pectin_lyas_fold"/>
</dbReference>
<dbReference type="PANTHER" id="PTHR31321">
    <property type="entry name" value="ACYL-COA THIOESTER HYDROLASE YBHC-RELATED"/>
    <property type="match status" value="1"/>
</dbReference>
<organism evidence="12 13">
    <name type="scientific">Momordica charantia</name>
    <name type="common">Bitter gourd</name>
    <name type="synonym">Balsam pear</name>
    <dbReference type="NCBI Taxonomy" id="3673"/>
    <lineage>
        <taxon>Eukaryota</taxon>
        <taxon>Viridiplantae</taxon>
        <taxon>Streptophyta</taxon>
        <taxon>Embryophyta</taxon>
        <taxon>Tracheophyta</taxon>
        <taxon>Spermatophyta</taxon>
        <taxon>Magnoliopsida</taxon>
        <taxon>eudicotyledons</taxon>
        <taxon>Gunneridae</taxon>
        <taxon>Pentapetalae</taxon>
        <taxon>rosids</taxon>
        <taxon>fabids</taxon>
        <taxon>Cucurbitales</taxon>
        <taxon>Cucurbitaceae</taxon>
        <taxon>Momordiceae</taxon>
        <taxon>Momordica</taxon>
    </lineage>
</organism>
<dbReference type="GO" id="GO:0030599">
    <property type="term" value="F:pectinesterase activity"/>
    <property type="evidence" value="ECO:0007669"/>
    <property type="project" value="UniProtKB-UniRule"/>
</dbReference>
<evidence type="ECO:0000259" key="11">
    <source>
        <dbReference type="Pfam" id="PF01095"/>
    </source>
</evidence>
<dbReference type="Pfam" id="PF01095">
    <property type="entry name" value="Pectinesterase"/>
    <property type="match status" value="1"/>
</dbReference>
<evidence type="ECO:0000256" key="10">
    <source>
        <dbReference type="RuleBase" id="RU000589"/>
    </source>
</evidence>
<evidence type="ECO:0000256" key="3">
    <source>
        <dbReference type="ARBA" id="ARBA00008891"/>
    </source>
</evidence>
<dbReference type="InterPro" id="IPR033131">
    <property type="entry name" value="Pectinesterase_Asp_AS"/>
</dbReference>
<evidence type="ECO:0000313" key="12">
    <source>
        <dbReference type="Proteomes" id="UP000504603"/>
    </source>
</evidence>
<keyword evidence="5" id="KW-0134">Cell wall</keyword>
<evidence type="ECO:0000256" key="1">
    <source>
        <dbReference type="ARBA" id="ARBA00004191"/>
    </source>
</evidence>
<evidence type="ECO:0000256" key="4">
    <source>
        <dbReference type="ARBA" id="ARBA00013229"/>
    </source>
</evidence>
<proteinExistence type="inferred from homology"/>
<dbReference type="OrthoDB" id="2019149at2759"/>
<sequence>MQNSFNLAEAPQLYDYSGGTYITQAVAARIFGDRSAFFDCGFMGFQDTLWDVQGRHLFENCYIEGAIDFIFGRGQSIYKDCLINVNVASLPQVHQGFITAQGRESAADSSGFIFKQCNVTGAGQVFLGRAYRPYSRVIFEDTSLDSVVAPEGWDAWNYKGQEENFMYVEVNGRGPGSSTTKRVPWEKKLDASELRNFSLEFFIDQDGWIPTIP</sequence>
<dbReference type="EC" id="3.1.1.11" evidence="4 10"/>
<feature type="active site" evidence="9">
    <location>
        <position position="68"/>
    </location>
</feature>
<dbReference type="GO" id="GO:0045490">
    <property type="term" value="P:pectin catabolic process"/>
    <property type="evidence" value="ECO:0007669"/>
    <property type="project" value="UniProtKB-UniRule"/>
</dbReference>
<keyword evidence="7 10" id="KW-0063">Aspartyl esterase</keyword>
<dbReference type="Gene3D" id="2.160.20.10">
    <property type="entry name" value="Single-stranded right-handed beta-helix, Pectin lyase-like"/>
    <property type="match status" value="1"/>
</dbReference>
<protein>
    <recommendedName>
        <fullName evidence="4 10">Pectinesterase</fullName>
        <ecNumber evidence="4 10">3.1.1.11</ecNumber>
    </recommendedName>
</protein>
<keyword evidence="6 10" id="KW-0378">Hydrolase</keyword>
<evidence type="ECO:0000256" key="9">
    <source>
        <dbReference type="PROSITE-ProRule" id="PRU10040"/>
    </source>
</evidence>
<keyword evidence="12" id="KW-1185">Reference proteome</keyword>
<evidence type="ECO:0000313" key="13">
    <source>
        <dbReference type="RefSeq" id="XP_022156360.1"/>
    </source>
</evidence>
<dbReference type="PANTHER" id="PTHR31321:SF120">
    <property type="entry name" value="PECTINESTERASE 52-RELATED"/>
    <property type="match status" value="1"/>
</dbReference>
<dbReference type="RefSeq" id="XP_022156360.1">
    <property type="nucleotide sequence ID" value="XM_022300668.1"/>
</dbReference>
<gene>
    <name evidence="13" type="primary">LOC111023271</name>
</gene>
<dbReference type="Proteomes" id="UP000504603">
    <property type="component" value="Unplaced"/>
</dbReference>
<dbReference type="InterPro" id="IPR000070">
    <property type="entry name" value="Pectinesterase_cat"/>
</dbReference>
<dbReference type="AlphaFoldDB" id="A0A6J1DQ27"/>
<dbReference type="GO" id="GO:0042545">
    <property type="term" value="P:cell wall modification"/>
    <property type="evidence" value="ECO:0007669"/>
    <property type="project" value="UniProtKB-UniRule"/>
</dbReference>
<accession>A0A6J1DQ27</accession>
<comment type="similarity">
    <text evidence="3">Belongs to the pectinesterase family.</text>
</comment>
<dbReference type="InterPro" id="IPR011050">
    <property type="entry name" value="Pectin_lyase_fold/virulence"/>
</dbReference>
<dbReference type="PROSITE" id="PS00503">
    <property type="entry name" value="PECTINESTERASE_2"/>
    <property type="match status" value="1"/>
</dbReference>
<evidence type="ECO:0000256" key="7">
    <source>
        <dbReference type="ARBA" id="ARBA00023085"/>
    </source>
</evidence>
<name>A0A6J1DQ27_MOMCH</name>